<feature type="region of interest" description="Disordered" evidence="1">
    <location>
        <begin position="1"/>
        <end position="78"/>
    </location>
</feature>
<name>A0A8S9HC71_BRACR</name>
<dbReference type="AlphaFoldDB" id="A0A8S9HC71"/>
<gene>
    <name evidence="2" type="ORF">F2Q68_00033927</name>
</gene>
<sequence length="160" mass="17719">MTYGNHLISCKSRLRGQPQTRQPNPNGPAEATEYIKFVVASVQNTHGDTTAEGSRTQTTIPEPQRATSRGDADMPDTDFEINEDCLFFPDDEDDDSVDKMVSLIRDGARFTKKMFIGGATSADVERMREEAEAEALAKKKKRRKIPCQTIPTPTQAPVDA</sequence>
<feature type="region of interest" description="Disordered" evidence="1">
    <location>
        <begin position="135"/>
        <end position="160"/>
    </location>
</feature>
<organism evidence="2 3">
    <name type="scientific">Brassica cretica</name>
    <name type="common">Mustard</name>
    <dbReference type="NCBI Taxonomy" id="69181"/>
    <lineage>
        <taxon>Eukaryota</taxon>
        <taxon>Viridiplantae</taxon>
        <taxon>Streptophyta</taxon>
        <taxon>Embryophyta</taxon>
        <taxon>Tracheophyta</taxon>
        <taxon>Spermatophyta</taxon>
        <taxon>Magnoliopsida</taxon>
        <taxon>eudicotyledons</taxon>
        <taxon>Gunneridae</taxon>
        <taxon>Pentapetalae</taxon>
        <taxon>rosids</taxon>
        <taxon>malvids</taxon>
        <taxon>Brassicales</taxon>
        <taxon>Brassicaceae</taxon>
        <taxon>Brassiceae</taxon>
        <taxon>Brassica</taxon>
    </lineage>
</organism>
<evidence type="ECO:0000313" key="2">
    <source>
        <dbReference type="EMBL" id="KAF2553792.1"/>
    </source>
</evidence>
<feature type="compositionally biased region" description="Polar residues" evidence="1">
    <location>
        <begin position="41"/>
        <end position="67"/>
    </location>
</feature>
<proteinExistence type="predicted"/>
<comment type="caution">
    <text evidence="2">The sequence shown here is derived from an EMBL/GenBank/DDBJ whole genome shotgun (WGS) entry which is preliminary data.</text>
</comment>
<dbReference type="Proteomes" id="UP000712281">
    <property type="component" value="Unassembled WGS sequence"/>
</dbReference>
<accession>A0A8S9HC71</accession>
<reference evidence="2" key="1">
    <citation type="submission" date="2019-12" db="EMBL/GenBank/DDBJ databases">
        <title>Genome sequencing and annotation of Brassica cretica.</title>
        <authorList>
            <person name="Studholme D.J."/>
            <person name="Sarris P.F."/>
        </authorList>
    </citation>
    <scope>NUCLEOTIDE SEQUENCE</scope>
    <source>
        <strain evidence="2">PFS-001/15</strain>
        <tissue evidence="2">Leaf</tissue>
    </source>
</reference>
<protein>
    <submittedName>
        <fullName evidence="2">Uncharacterized protein</fullName>
    </submittedName>
</protein>
<evidence type="ECO:0000256" key="1">
    <source>
        <dbReference type="SAM" id="MobiDB-lite"/>
    </source>
</evidence>
<feature type="compositionally biased region" description="Polar residues" evidence="1">
    <location>
        <begin position="149"/>
        <end position="160"/>
    </location>
</feature>
<evidence type="ECO:0000313" key="3">
    <source>
        <dbReference type="Proteomes" id="UP000712281"/>
    </source>
</evidence>
<dbReference type="EMBL" id="QGKW02001988">
    <property type="protein sequence ID" value="KAF2553792.1"/>
    <property type="molecule type" value="Genomic_DNA"/>
</dbReference>